<dbReference type="SMART" id="SM00541">
    <property type="entry name" value="FYRN"/>
    <property type="match status" value="1"/>
</dbReference>
<dbReference type="InterPro" id="IPR003888">
    <property type="entry name" value="FYrich_N"/>
</dbReference>
<dbReference type="GO" id="GO:0005634">
    <property type="term" value="C:nucleus"/>
    <property type="evidence" value="ECO:0007669"/>
    <property type="project" value="UniProtKB-SubCell"/>
</dbReference>
<dbReference type="Proteomes" id="UP000308730">
    <property type="component" value="Unassembled WGS sequence"/>
</dbReference>
<feature type="compositionally biased region" description="Basic and acidic residues" evidence="3">
    <location>
        <begin position="852"/>
        <end position="871"/>
    </location>
</feature>
<dbReference type="PROSITE" id="PS51542">
    <property type="entry name" value="FYRN"/>
    <property type="match status" value="1"/>
</dbReference>
<gene>
    <name evidence="4" type="ORF">EUX98_g4149</name>
</gene>
<dbReference type="GO" id="GO:0051726">
    <property type="term" value="P:regulation of cell cycle"/>
    <property type="evidence" value="ECO:0007669"/>
    <property type="project" value="TreeGrafter"/>
</dbReference>
<feature type="compositionally biased region" description="Pro residues" evidence="3">
    <location>
        <begin position="331"/>
        <end position="341"/>
    </location>
</feature>
<evidence type="ECO:0000256" key="1">
    <source>
        <dbReference type="ARBA" id="ARBA00004123"/>
    </source>
</evidence>
<dbReference type="InterPro" id="IPR040092">
    <property type="entry name" value="TBRG1"/>
</dbReference>
<protein>
    <recommendedName>
        <fullName evidence="6">Transforming growth factor beta regulator 1</fullName>
    </recommendedName>
</protein>
<feature type="compositionally biased region" description="Pro residues" evidence="3">
    <location>
        <begin position="1"/>
        <end position="16"/>
    </location>
</feature>
<evidence type="ECO:0000256" key="2">
    <source>
        <dbReference type="ARBA" id="ARBA00023242"/>
    </source>
</evidence>
<comment type="subcellular location">
    <subcellularLocation>
        <location evidence="1">Nucleus</location>
    </subcellularLocation>
</comment>
<proteinExistence type="predicted"/>
<dbReference type="EMBL" id="SGPM01000096">
    <property type="protein sequence ID" value="THH30040.1"/>
    <property type="molecule type" value="Genomic_DNA"/>
</dbReference>
<feature type="compositionally biased region" description="Low complexity" evidence="3">
    <location>
        <begin position="393"/>
        <end position="405"/>
    </location>
</feature>
<comment type="caution">
    <text evidence="4">The sequence shown here is derived from an EMBL/GenBank/DDBJ whole genome shotgun (WGS) entry which is preliminary data.</text>
</comment>
<dbReference type="Pfam" id="PF05964">
    <property type="entry name" value="FYRN"/>
    <property type="match status" value="1"/>
</dbReference>
<feature type="region of interest" description="Disordered" evidence="3">
    <location>
        <begin position="134"/>
        <end position="341"/>
    </location>
</feature>
<dbReference type="OrthoDB" id="285793at2759"/>
<dbReference type="PANTHER" id="PTHR22715">
    <property type="entry name" value="TRANSFORMING GROWTH FACTOR BETA REGULATED GENE 1"/>
    <property type="match status" value="1"/>
</dbReference>
<feature type="region of interest" description="Disordered" evidence="3">
    <location>
        <begin position="378"/>
        <end position="406"/>
    </location>
</feature>
<dbReference type="PROSITE" id="PS51543">
    <property type="entry name" value="FYRC"/>
    <property type="match status" value="1"/>
</dbReference>
<accession>A0A4S4N2S9</accession>
<dbReference type="Pfam" id="PF05965">
    <property type="entry name" value="FYRC"/>
    <property type="match status" value="1"/>
</dbReference>
<feature type="region of interest" description="Disordered" evidence="3">
    <location>
        <begin position="678"/>
        <end position="880"/>
    </location>
</feature>
<dbReference type="SMART" id="SM00542">
    <property type="entry name" value="FYRC"/>
    <property type="match status" value="1"/>
</dbReference>
<feature type="region of interest" description="Disordered" evidence="3">
    <location>
        <begin position="1"/>
        <end position="38"/>
    </location>
</feature>
<feature type="compositionally biased region" description="Low complexity" evidence="3">
    <location>
        <begin position="305"/>
        <end position="314"/>
    </location>
</feature>
<evidence type="ECO:0000313" key="5">
    <source>
        <dbReference type="Proteomes" id="UP000308730"/>
    </source>
</evidence>
<reference evidence="4 5" key="1">
    <citation type="submission" date="2019-02" db="EMBL/GenBank/DDBJ databases">
        <title>Genome sequencing of the rare red list fungi Antrodiella citrinella (Flaviporus citrinellus).</title>
        <authorList>
            <person name="Buettner E."/>
            <person name="Kellner H."/>
        </authorList>
    </citation>
    <scope>NUCLEOTIDE SEQUENCE [LARGE SCALE GENOMIC DNA]</scope>
    <source>
        <strain evidence="4 5">DSM 108506</strain>
    </source>
</reference>
<name>A0A4S4N2S9_9APHY</name>
<organism evidence="4 5">
    <name type="scientific">Antrodiella citrinella</name>
    <dbReference type="NCBI Taxonomy" id="2447956"/>
    <lineage>
        <taxon>Eukaryota</taxon>
        <taxon>Fungi</taxon>
        <taxon>Dikarya</taxon>
        <taxon>Basidiomycota</taxon>
        <taxon>Agaricomycotina</taxon>
        <taxon>Agaricomycetes</taxon>
        <taxon>Polyporales</taxon>
        <taxon>Steccherinaceae</taxon>
        <taxon>Antrodiella</taxon>
    </lineage>
</organism>
<sequence>MGPPPDVVMGPPPVPPQAGVFHPQPPNAPKSNKDSQDVAEKYRRLKRRYFDLEERHKDAILELRRSGERTVAWMNEKSALLERIDELTTNQLDPSRAMPSPALTAYPRYLLNPRNQREFIRNLDQGVMEAENESLDLDPLQMSRHVGPQARRIQEAEEKERQEEETREARRVTKRPRAGTRTKDSLPPPSVPPQQQPPPPQPQPQPQQQPPQSQVIPVQHNIPLNHPPAPPPQQMMMVPMPMPQGTPFHSTGQGPMHSPPGPAPVSNTVQRLRQKPPTPPSPGEMSPPPSASSAAPSAPPPAPPTTAAAPQSRPESPPSAMQQDDEYMRGPSPPPPAPAPVPVPLSAPVPVPGPMPGLVLVPIPTPIHEAPALMQASASSPALASAPPPVSTPGPVTSPGGSAPPMMMSSFPQGAGMVTLAQYRPTPMDPAKAAQSQMQMTLRPSGTGGPGREMQRHTKPKRLKAHTVTTKSYSIPIVPRDTNQSPMLPLNVGIMTVLNLGTICMREHFHTERYIFPIGYEVTRRYLSTVDPNAEVVYNCKIMDGGDGPKFQIIAADVPEAPFTAGTATGAWSIVVRSANSIRNRQHSNSVSGPDFFGLGQNTIKHLIQELPGADMLKDYVWQKFQEGGANESPVAPPVPTPPMANNGNGAPSHYYTEHGELLELDRPRELQIIHVDTEDLQSGSNQAHDGRVRHRSQHALSQGQAQAQVAQMQQQDSLQQQVRGGGRERRDSRASNASYEDYVANGSGSPASTSSHRERERPPSRSPLLHRERDQPQAVYSPTHGHPPPPSRQGSSSQQQQQQQHPAYMPQSGGGDDRDRRYASPPGTQAGVPATFASIMNAYPPGSAAAAERERSREQEYARQGGERVTPEYAYANGR</sequence>
<keyword evidence="5" id="KW-1185">Reference proteome</keyword>
<dbReference type="InterPro" id="IPR003889">
    <property type="entry name" value="FYrich_C"/>
</dbReference>
<feature type="compositionally biased region" description="Low complexity" evidence="3">
    <location>
        <begin position="210"/>
        <end position="219"/>
    </location>
</feature>
<feature type="region of interest" description="Disordered" evidence="3">
    <location>
        <begin position="441"/>
        <end position="466"/>
    </location>
</feature>
<evidence type="ECO:0000313" key="4">
    <source>
        <dbReference type="EMBL" id="THH30040.1"/>
    </source>
</evidence>
<feature type="compositionally biased region" description="Basic and acidic residues" evidence="3">
    <location>
        <begin position="152"/>
        <end position="171"/>
    </location>
</feature>
<feature type="compositionally biased region" description="Low complexity" evidence="3">
    <location>
        <begin position="793"/>
        <end position="812"/>
    </location>
</feature>
<keyword evidence="2" id="KW-0539">Nucleus</keyword>
<evidence type="ECO:0008006" key="6">
    <source>
        <dbReference type="Google" id="ProtNLM"/>
    </source>
</evidence>
<feature type="compositionally biased region" description="Pro residues" evidence="3">
    <location>
        <begin position="276"/>
        <end position="290"/>
    </location>
</feature>
<dbReference type="PANTHER" id="PTHR22715:SF0">
    <property type="entry name" value="TRANSFORMING GROWTH FACTOR BETA REGULATOR 1"/>
    <property type="match status" value="1"/>
</dbReference>
<dbReference type="AlphaFoldDB" id="A0A4S4N2S9"/>
<feature type="compositionally biased region" description="Pro residues" evidence="3">
    <location>
        <begin position="186"/>
        <end position="209"/>
    </location>
</feature>
<evidence type="ECO:0000256" key="3">
    <source>
        <dbReference type="SAM" id="MobiDB-lite"/>
    </source>
</evidence>
<feature type="region of interest" description="Disordered" evidence="3">
    <location>
        <begin position="629"/>
        <end position="655"/>
    </location>
</feature>
<feature type="compositionally biased region" description="Low complexity" evidence="3">
    <location>
        <begin position="700"/>
        <end position="723"/>
    </location>
</feature>
<feature type="compositionally biased region" description="Basic and acidic residues" evidence="3">
    <location>
        <begin position="756"/>
        <end position="776"/>
    </location>
</feature>
<dbReference type="Gene3D" id="3.30.160.360">
    <property type="match status" value="1"/>
</dbReference>